<keyword evidence="3" id="KW-1185">Reference proteome</keyword>
<dbReference type="RefSeq" id="WP_192461909.1">
    <property type="nucleotide sequence ID" value="NZ_JACYFJ010000002.1"/>
</dbReference>
<evidence type="ECO:0008006" key="4">
    <source>
        <dbReference type="Google" id="ProtNLM"/>
    </source>
</evidence>
<protein>
    <recommendedName>
        <fullName evidence="4">Membrane protein involved in the export of O-antigen and teichoic acid</fullName>
    </recommendedName>
</protein>
<feature type="transmembrane region" description="Helical" evidence="1">
    <location>
        <begin position="235"/>
        <end position="260"/>
    </location>
</feature>
<feature type="transmembrane region" description="Helical" evidence="1">
    <location>
        <begin position="272"/>
        <end position="292"/>
    </location>
</feature>
<feature type="transmembrane region" description="Helical" evidence="1">
    <location>
        <begin position="113"/>
        <end position="133"/>
    </location>
</feature>
<reference evidence="3" key="1">
    <citation type="journal article" date="2019" name="Int. J. Syst. Evol. Microbiol.">
        <title>The Global Catalogue of Microorganisms (GCM) 10K type strain sequencing project: providing services to taxonomists for standard genome sequencing and annotation.</title>
        <authorList>
            <consortium name="The Broad Institute Genomics Platform"/>
            <consortium name="The Broad Institute Genome Sequencing Center for Infectious Disease"/>
            <person name="Wu L."/>
            <person name="Ma J."/>
        </authorList>
    </citation>
    <scope>NUCLEOTIDE SEQUENCE [LARGE SCALE GENOMIC DNA]</scope>
    <source>
        <strain evidence="3">CECT 7477</strain>
    </source>
</reference>
<feature type="transmembrane region" description="Helical" evidence="1">
    <location>
        <begin position="39"/>
        <end position="62"/>
    </location>
</feature>
<feature type="transmembrane region" description="Helical" evidence="1">
    <location>
        <begin position="12"/>
        <end position="33"/>
    </location>
</feature>
<evidence type="ECO:0000313" key="2">
    <source>
        <dbReference type="EMBL" id="MFC4097206.1"/>
    </source>
</evidence>
<feature type="transmembrane region" description="Helical" evidence="1">
    <location>
        <begin position="83"/>
        <end position="101"/>
    </location>
</feature>
<keyword evidence="1" id="KW-0812">Transmembrane</keyword>
<name>A0ABV8JU89_9FLAO</name>
<feature type="transmembrane region" description="Helical" evidence="1">
    <location>
        <begin position="324"/>
        <end position="344"/>
    </location>
</feature>
<gene>
    <name evidence="2" type="ORF">ACFOUT_15045</name>
</gene>
<sequence>MKIKETSPERLIIGSVLLANGGACLYNLLLGYTMGPESYANRVTLIIFLISLIFGGMIFQLVGSKLDFFVPAKKTSGFVSLPYSCRIGIMAILMVSVLFYSTDLLHHFPSKQMGAVLGIGLAIPLCMVKRIMPGNIYHFLFGKVEGSSKVHTKQLMYLLALSAGYEFIQILIKNGDVLMVSHYFKNQETNQYTALVLVGRVIYILAWVFILKLSIETLRYNQAKKATLPLLRRHLKILGVLLLSIIAICYLFPNTIIGVLFDNDYLAISGLLWQYATVISLFIIATMVTYHFMILKDYIPALFMTVVGLFQMLLFMLFHDSLSIVVQLQIIAMIALLIAQTLYIHTKTMK</sequence>
<comment type="caution">
    <text evidence="2">The sequence shown here is derived from an EMBL/GenBank/DDBJ whole genome shotgun (WGS) entry which is preliminary data.</text>
</comment>
<feature type="transmembrane region" description="Helical" evidence="1">
    <location>
        <begin position="154"/>
        <end position="172"/>
    </location>
</feature>
<feature type="transmembrane region" description="Helical" evidence="1">
    <location>
        <begin position="299"/>
        <end position="318"/>
    </location>
</feature>
<organism evidence="2 3">
    <name type="scientific">Euzebyella saccharophila</name>
    <dbReference type="NCBI Taxonomy" id="679664"/>
    <lineage>
        <taxon>Bacteria</taxon>
        <taxon>Pseudomonadati</taxon>
        <taxon>Bacteroidota</taxon>
        <taxon>Flavobacteriia</taxon>
        <taxon>Flavobacteriales</taxon>
        <taxon>Flavobacteriaceae</taxon>
        <taxon>Euzebyella</taxon>
    </lineage>
</organism>
<dbReference type="Proteomes" id="UP001595814">
    <property type="component" value="Unassembled WGS sequence"/>
</dbReference>
<evidence type="ECO:0000313" key="3">
    <source>
        <dbReference type="Proteomes" id="UP001595814"/>
    </source>
</evidence>
<proteinExistence type="predicted"/>
<feature type="transmembrane region" description="Helical" evidence="1">
    <location>
        <begin position="192"/>
        <end position="215"/>
    </location>
</feature>
<keyword evidence="1" id="KW-1133">Transmembrane helix</keyword>
<keyword evidence="1" id="KW-0472">Membrane</keyword>
<evidence type="ECO:0000256" key="1">
    <source>
        <dbReference type="SAM" id="Phobius"/>
    </source>
</evidence>
<accession>A0ABV8JU89</accession>
<dbReference type="EMBL" id="JBHSAW010000010">
    <property type="protein sequence ID" value="MFC4097206.1"/>
    <property type="molecule type" value="Genomic_DNA"/>
</dbReference>